<organism evidence="9 10">
    <name type="scientific">Dactylosporangium sucinum</name>
    <dbReference type="NCBI Taxonomy" id="1424081"/>
    <lineage>
        <taxon>Bacteria</taxon>
        <taxon>Bacillati</taxon>
        <taxon>Actinomycetota</taxon>
        <taxon>Actinomycetes</taxon>
        <taxon>Micromonosporales</taxon>
        <taxon>Micromonosporaceae</taxon>
        <taxon>Dactylosporangium</taxon>
    </lineage>
</organism>
<comment type="caution">
    <text evidence="9">The sequence shown here is derived from an EMBL/GenBank/DDBJ whole genome shotgun (WGS) entry which is preliminary data.</text>
</comment>
<keyword evidence="7" id="KW-0732">Signal</keyword>
<evidence type="ECO:0000256" key="7">
    <source>
        <dbReference type="SAM" id="SignalP"/>
    </source>
</evidence>
<dbReference type="GO" id="GO:0005886">
    <property type="term" value="C:plasma membrane"/>
    <property type="evidence" value="ECO:0007669"/>
    <property type="project" value="UniProtKB-SubCell"/>
</dbReference>
<feature type="transmembrane region" description="Helical" evidence="6">
    <location>
        <begin position="285"/>
        <end position="305"/>
    </location>
</feature>
<dbReference type="AlphaFoldDB" id="A0A917TJY8"/>
<feature type="transmembrane region" description="Helical" evidence="6">
    <location>
        <begin position="145"/>
        <end position="171"/>
    </location>
</feature>
<reference evidence="9" key="1">
    <citation type="journal article" date="2014" name="Int. J. Syst. Evol. Microbiol.">
        <title>Complete genome sequence of Corynebacterium casei LMG S-19264T (=DSM 44701T), isolated from a smear-ripened cheese.</title>
        <authorList>
            <consortium name="US DOE Joint Genome Institute (JGI-PGF)"/>
            <person name="Walter F."/>
            <person name="Albersmeier A."/>
            <person name="Kalinowski J."/>
            <person name="Ruckert C."/>
        </authorList>
    </citation>
    <scope>NUCLEOTIDE SEQUENCE</scope>
    <source>
        <strain evidence="9">JCM 19831</strain>
    </source>
</reference>
<evidence type="ECO:0000256" key="4">
    <source>
        <dbReference type="ARBA" id="ARBA00022989"/>
    </source>
</evidence>
<keyword evidence="10" id="KW-1185">Reference proteome</keyword>
<feature type="transmembrane region" description="Helical" evidence="6">
    <location>
        <begin position="57"/>
        <end position="80"/>
    </location>
</feature>
<feature type="chain" id="PRO_5039182718" description="ABC3 transporter permease C-terminal domain-containing protein" evidence="7">
    <location>
        <begin position="20"/>
        <end position="496"/>
    </location>
</feature>
<accession>A0A917TJY8</accession>
<keyword evidence="4 6" id="KW-1133">Transmembrane helix</keyword>
<sequence>MRVALTALSAALAALSVLAALNVLAIGPLVPGHVDADQWAQQYRSALLREPGLRPGVILTFILLTVPVFALAGQCVRLGAPARDRRLAAIRLAGATPRQAVTVAAAETGVAALIGAGFGLAGYLVGHRLLDEPDAQGRLALPTDVLPPVWLIAAGVAAIPVVAALAAALVMRRVTVSPLGVVRKARRERPPAIWAGLVLGVGIALFTGLGPLMKLADKHRITWLADWSPVLVYGGALMAAFGVVLGTGWLSYTTGRLLHRYARRPAPLLAGSRLMADPWSGSRTLAVLLVCVVFAGGVAWTRSWFAAEDRIRAQYQRTLDPLQDPQLDPFYLNTVALIDLAVLLGVVLAALGMLVALADGILTRRRAYAALVATGVPRPVLARSILWQAFVPAIPAVLIALTVGAGLMASLASEVHAGGGGMTTCLTTAEQCDATPLDDPTVWQVTKEPELHLAVPVPWAELARDAGVALGAVLAIVAIGLLFLRPSTDLEEIRVT</sequence>
<name>A0A917TJY8_9ACTN</name>
<protein>
    <recommendedName>
        <fullName evidence="8">ABC3 transporter permease C-terminal domain-containing protein</fullName>
    </recommendedName>
</protein>
<keyword evidence="2" id="KW-1003">Cell membrane</keyword>
<feature type="transmembrane region" description="Helical" evidence="6">
    <location>
        <begin position="101"/>
        <end position="125"/>
    </location>
</feature>
<proteinExistence type="predicted"/>
<feature type="domain" description="ABC3 transporter permease C-terminal" evidence="8">
    <location>
        <begin position="68"/>
        <end position="174"/>
    </location>
</feature>
<evidence type="ECO:0000256" key="6">
    <source>
        <dbReference type="SAM" id="Phobius"/>
    </source>
</evidence>
<feature type="transmembrane region" description="Helical" evidence="6">
    <location>
        <begin position="230"/>
        <end position="252"/>
    </location>
</feature>
<keyword evidence="3 6" id="KW-0812">Transmembrane</keyword>
<evidence type="ECO:0000256" key="1">
    <source>
        <dbReference type="ARBA" id="ARBA00004651"/>
    </source>
</evidence>
<feature type="transmembrane region" description="Helical" evidence="6">
    <location>
        <begin position="192"/>
        <end position="210"/>
    </location>
</feature>
<evidence type="ECO:0000256" key="5">
    <source>
        <dbReference type="ARBA" id="ARBA00023136"/>
    </source>
</evidence>
<reference evidence="9" key="2">
    <citation type="submission" date="2020-09" db="EMBL/GenBank/DDBJ databases">
        <authorList>
            <person name="Sun Q."/>
            <person name="Ohkuma M."/>
        </authorList>
    </citation>
    <scope>NUCLEOTIDE SEQUENCE</scope>
    <source>
        <strain evidence="9">JCM 19831</strain>
    </source>
</reference>
<evidence type="ECO:0000256" key="2">
    <source>
        <dbReference type="ARBA" id="ARBA00022475"/>
    </source>
</evidence>
<dbReference type="Pfam" id="PF02687">
    <property type="entry name" value="FtsX"/>
    <property type="match status" value="2"/>
</dbReference>
<comment type="subcellular location">
    <subcellularLocation>
        <location evidence="1">Cell membrane</location>
        <topology evidence="1">Multi-pass membrane protein</topology>
    </subcellularLocation>
</comment>
<dbReference type="Proteomes" id="UP000642070">
    <property type="component" value="Unassembled WGS sequence"/>
</dbReference>
<feature type="transmembrane region" description="Helical" evidence="6">
    <location>
        <begin position="466"/>
        <end position="484"/>
    </location>
</feature>
<evidence type="ECO:0000259" key="8">
    <source>
        <dbReference type="Pfam" id="PF02687"/>
    </source>
</evidence>
<evidence type="ECO:0000313" key="9">
    <source>
        <dbReference type="EMBL" id="GGM25364.1"/>
    </source>
</evidence>
<feature type="transmembrane region" description="Helical" evidence="6">
    <location>
        <begin position="385"/>
        <end position="412"/>
    </location>
</feature>
<evidence type="ECO:0000313" key="10">
    <source>
        <dbReference type="Proteomes" id="UP000642070"/>
    </source>
</evidence>
<dbReference type="InterPro" id="IPR003838">
    <property type="entry name" value="ABC3_permease_C"/>
</dbReference>
<feature type="signal peptide" evidence="7">
    <location>
        <begin position="1"/>
        <end position="19"/>
    </location>
</feature>
<keyword evidence="5 6" id="KW-0472">Membrane</keyword>
<dbReference type="EMBL" id="BMPI01000011">
    <property type="protein sequence ID" value="GGM25364.1"/>
    <property type="molecule type" value="Genomic_DNA"/>
</dbReference>
<gene>
    <name evidence="9" type="ORF">GCM10007977_028130</name>
</gene>
<evidence type="ECO:0000256" key="3">
    <source>
        <dbReference type="ARBA" id="ARBA00022692"/>
    </source>
</evidence>
<feature type="transmembrane region" description="Helical" evidence="6">
    <location>
        <begin position="330"/>
        <end position="357"/>
    </location>
</feature>
<feature type="domain" description="ABC3 transporter permease C-terminal" evidence="8">
    <location>
        <begin position="341"/>
        <end position="456"/>
    </location>
</feature>